<evidence type="ECO:0000256" key="1">
    <source>
        <dbReference type="SAM" id="Phobius"/>
    </source>
</evidence>
<evidence type="ECO:0000313" key="2">
    <source>
        <dbReference type="EMBL" id="KIL01034.1"/>
    </source>
</evidence>
<evidence type="ECO:0000313" key="3">
    <source>
        <dbReference type="Proteomes" id="UP000054538"/>
    </source>
</evidence>
<dbReference type="EMBL" id="KN824823">
    <property type="protein sequence ID" value="KIL01034.1"/>
    <property type="molecule type" value="Genomic_DNA"/>
</dbReference>
<organism evidence="2 3">
    <name type="scientific">Paxillus rubicundulus Ve08.2h10</name>
    <dbReference type="NCBI Taxonomy" id="930991"/>
    <lineage>
        <taxon>Eukaryota</taxon>
        <taxon>Fungi</taxon>
        <taxon>Dikarya</taxon>
        <taxon>Basidiomycota</taxon>
        <taxon>Agaricomycotina</taxon>
        <taxon>Agaricomycetes</taxon>
        <taxon>Agaricomycetidae</taxon>
        <taxon>Boletales</taxon>
        <taxon>Paxilineae</taxon>
        <taxon>Paxillaceae</taxon>
        <taxon>Paxillus</taxon>
    </lineage>
</organism>
<feature type="transmembrane region" description="Helical" evidence="1">
    <location>
        <begin position="67"/>
        <end position="86"/>
    </location>
</feature>
<sequence>MSQVRAYAQSAQRVRNTLAIKGPASEMEGNHTKLTDRHSSLYRDSKYWSSWFVQTQCSSSIRTWPRATVLAVLVSLRGFIAMLAGYGS</sequence>
<accession>A0A0D0DYT8</accession>
<dbReference type="InParanoid" id="A0A0D0DYT8"/>
<keyword evidence="1" id="KW-0812">Transmembrane</keyword>
<name>A0A0D0DYT8_9AGAM</name>
<keyword evidence="1" id="KW-0472">Membrane</keyword>
<protein>
    <submittedName>
        <fullName evidence="2">Uncharacterized protein</fullName>
    </submittedName>
</protein>
<proteinExistence type="predicted"/>
<reference evidence="3" key="2">
    <citation type="submission" date="2015-01" db="EMBL/GenBank/DDBJ databases">
        <title>Evolutionary Origins and Diversification of the Mycorrhizal Mutualists.</title>
        <authorList>
            <consortium name="DOE Joint Genome Institute"/>
            <consortium name="Mycorrhizal Genomics Consortium"/>
            <person name="Kohler A."/>
            <person name="Kuo A."/>
            <person name="Nagy L.G."/>
            <person name="Floudas D."/>
            <person name="Copeland A."/>
            <person name="Barry K.W."/>
            <person name="Cichocki N."/>
            <person name="Veneault-Fourrey C."/>
            <person name="LaButti K."/>
            <person name="Lindquist E.A."/>
            <person name="Lipzen A."/>
            <person name="Lundell T."/>
            <person name="Morin E."/>
            <person name="Murat C."/>
            <person name="Riley R."/>
            <person name="Ohm R."/>
            <person name="Sun H."/>
            <person name="Tunlid A."/>
            <person name="Henrissat B."/>
            <person name="Grigoriev I.V."/>
            <person name="Hibbett D.S."/>
            <person name="Martin F."/>
        </authorList>
    </citation>
    <scope>NUCLEOTIDE SEQUENCE [LARGE SCALE GENOMIC DNA]</scope>
    <source>
        <strain evidence="3">Ve08.2h10</strain>
    </source>
</reference>
<dbReference type="HOGENOM" id="CLU_2469745_0_0_1"/>
<keyword evidence="1" id="KW-1133">Transmembrane helix</keyword>
<keyword evidence="3" id="KW-1185">Reference proteome</keyword>
<dbReference type="AlphaFoldDB" id="A0A0D0DYT8"/>
<dbReference type="Proteomes" id="UP000054538">
    <property type="component" value="Unassembled WGS sequence"/>
</dbReference>
<gene>
    <name evidence="2" type="ORF">PAXRUDRAFT_821048</name>
</gene>
<reference evidence="2 3" key="1">
    <citation type="submission" date="2014-04" db="EMBL/GenBank/DDBJ databases">
        <authorList>
            <consortium name="DOE Joint Genome Institute"/>
            <person name="Kuo A."/>
            <person name="Kohler A."/>
            <person name="Jargeat P."/>
            <person name="Nagy L.G."/>
            <person name="Floudas D."/>
            <person name="Copeland A."/>
            <person name="Barry K.W."/>
            <person name="Cichocki N."/>
            <person name="Veneault-Fourrey C."/>
            <person name="LaButti K."/>
            <person name="Lindquist E.A."/>
            <person name="Lipzen A."/>
            <person name="Lundell T."/>
            <person name="Morin E."/>
            <person name="Murat C."/>
            <person name="Sun H."/>
            <person name="Tunlid A."/>
            <person name="Henrissat B."/>
            <person name="Grigoriev I.V."/>
            <person name="Hibbett D.S."/>
            <person name="Martin F."/>
            <person name="Nordberg H.P."/>
            <person name="Cantor M.N."/>
            <person name="Hua S.X."/>
        </authorList>
    </citation>
    <scope>NUCLEOTIDE SEQUENCE [LARGE SCALE GENOMIC DNA]</scope>
    <source>
        <strain evidence="2 3">Ve08.2h10</strain>
    </source>
</reference>